<name>A0ABU6W9D7_9FABA</name>
<comment type="caution">
    <text evidence="2">The sequence shown here is derived from an EMBL/GenBank/DDBJ whole genome shotgun (WGS) entry which is preliminary data.</text>
</comment>
<evidence type="ECO:0000313" key="2">
    <source>
        <dbReference type="EMBL" id="MED6182387.1"/>
    </source>
</evidence>
<feature type="region of interest" description="Disordered" evidence="1">
    <location>
        <begin position="95"/>
        <end position="150"/>
    </location>
</feature>
<organism evidence="2 3">
    <name type="scientific">Stylosanthes scabra</name>
    <dbReference type="NCBI Taxonomy" id="79078"/>
    <lineage>
        <taxon>Eukaryota</taxon>
        <taxon>Viridiplantae</taxon>
        <taxon>Streptophyta</taxon>
        <taxon>Embryophyta</taxon>
        <taxon>Tracheophyta</taxon>
        <taxon>Spermatophyta</taxon>
        <taxon>Magnoliopsida</taxon>
        <taxon>eudicotyledons</taxon>
        <taxon>Gunneridae</taxon>
        <taxon>Pentapetalae</taxon>
        <taxon>rosids</taxon>
        <taxon>fabids</taxon>
        <taxon>Fabales</taxon>
        <taxon>Fabaceae</taxon>
        <taxon>Papilionoideae</taxon>
        <taxon>50 kb inversion clade</taxon>
        <taxon>dalbergioids sensu lato</taxon>
        <taxon>Dalbergieae</taxon>
        <taxon>Pterocarpus clade</taxon>
        <taxon>Stylosanthes</taxon>
    </lineage>
</organism>
<keyword evidence="3" id="KW-1185">Reference proteome</keyword>
<evidence type="ECO:0000313" key="3">
    <source>
        <dbReference type="Proteomes" id="UP001341840"/>
    </source>
</evidence>
<gene>
    <name evidence="2" type="ORF">PIB30_027997</name>
</gene>
<reference evidence="2 3" key="1">
    <citation type="journal article" date="2023" name="Plants (Basel)">
        <title>Bridging the Gap: Combining Genomics and Transcriptomics Approaches to Understand Stylosanthes scabra, an Orphan Legume from the Brazilian Caatinga.</title>
        <authorList>
            <person name="Ferreira-Neto J.R.C."/>
            <person name="da Silva M.D."/>
            <person name="Binneck E."/>
            <person name="de Melo N.F."/>
            <person name="da Silva R.H."/>
            <person name="de Melo A.L.T.M."/>
            <person name="Pandolfi V."/>
            <person name="Bustamante F.O."/>
            <person name="Brasileiro-Vidal A.C."/>
            <person name="Benko-Iseppon A.M."/>
        </authorList>
    </citation>
    <scope>NUCLEOTIDE SEQUENCE [LARGE SCALE GENOMIC DNA]</scope>
    <source>
        <tissue evidence="2">Leaves</tissue>
    </source>
</reference>
<feature type="compositionally biased region" description="Polar residues" evidence="1">
    <location>
        <begin position="113"/>
        <end position="122"/>
    </location>
</feature>
<dbReference type="Proteomes" id="UP001341840">
    <property type="component" value="Unassembled WGS sequence"/>
</dbReference>
<evidence type="ECO:0000256" key="1">
    <source>
        <dbReference type="SAM" id="MobiDB-lite"/>
    </source>
</evidence>
<proteinExistence type="predicted"/>
<sequence>MQDMGDLGYPPTLDNKIESNLLFKINVKMNNIEKKDRVYTVSNICQDDDLVRQYLPEDFFNQTHGTFTEMGGSNSLEVSQAVINLNTDCDDHYSVGTGEDSVSTKTPGKRTVNEQTVGSAANETELDGQLSTNKFTGSGGNWKEGKASYH</sequence>
<dbReference type="EMBL" id="JASCZI010181352">
    <property type="protein sequence ID" value="MED6182387.1"/>
    <property type="molecule type" value="Genomic_DNA"/>
</dbReference>
<accession>A0ABU6W9D7</accession>
<protein>
    <submittedName>
        <fullName evidence="2">Uncharacterized protein</fullName>
    </submittedName>
</protein>